<dbReference type="InterPro" id="IPR019734">
    <property type="entry name" value="TPR_rpt"/>
</dbReference>
<dbReference type="Gene3D" id="1.25.40.10">
    <property type="entry name" value="Tetratricopeptide repeat domain"/>
    <property type="match status" value="3"/>
</dbReference>
<evidence type="ECO:0000256" key="2">
    <source>
        <dbReference type="SAM" id="Phobius"/>
    </source>
</evidence>
<reference evidence="3 4" key="1">
    <citation type="submission" date="2021-04" db="EMBL/GenBank/DDBJ databases">
        <authorList>
            <person name="Huq M.A."/>
        </authorList>
    </citation>
    <scope>NUCLEOTIDE SEQUENCE [LARGE SCALE GENOMIC DNA]</scope>
    <source>
        <strain evidence="3 4">MAH-13</strain>
    </source>
</reference>
<dbReference type="SUPFAM" id="SSF48452">
    <property type="entry name" value="TPR-like"/>
    <property type="match status" value="1"/>
</dbReference>
<feature type="compositionally biased region" description="Basic and acidic residues" evidence="1">
    <location>
        <begin position="25"/>
        <end position="38"/>
    </location>
</feature>
<feature type="transmembrane region" description="Helical" evidence="2">
    <location>
        <begin position="62"/>
        <end position="80"/>
    </location>
</feature>
<dbReference type="RefSeq" id="WP_209616792.1">
    <property type="nucleotide sequence ID" value="NZ_JAGJRS010000010.1"/>
</dbReference>
<feature type="region of interest" description="Disordered" evidence="1">
    <location>
        <begin position="1"/>
        <end position="53"/>
    </location>
</feature>
<name>A0ABS4DKS2_9GAMM</name>
<keyword evidence="2" id="KW-0812">Transmembrane</keyword>
<keyword evidence="2" id="KW-0472">Membrane</keyword>
<dbReference type="InterPro" id="IPR011990">
    <property type="entry name" value="TPR-like_helical_dom_sf"/>
</dbReference>
<feature type="compositionally biased region" description="Low complexity" evidence="1">
    <location>
        <begin position="405"/>
        <end position="425"/>
    </location>
</feature>
<comment type="caution">
    <text evidence="3">The sequence shown here is derived from an EMBL/GenBank/DDBJ whole genome shotgun (WGS) entry which is preliminary data.</text>
</comment>
<dbReference type="SMART" id="SM00028">
    <property type="entry name" value="TPR"/>
    <property type="match status" value="3"/>
</dbReference>
<dbReference type="EMBL" id="JAGJRS010000010">
    <property type="protein sequence ID" value="MBP1473658.1"/>
    <property type="molecule type" value="Genomic_DNA"/>
</dbReference>
<organism evidence="3 4">
    <name type="scientific">Frateuria flava</name>
    <dbReference type="NCBI Taxonomy" id="2821489"/>
    <lineage>
        <taxon>Bacteria</taxon>
        <taxon>Pseudomonadati</taxon>
        <taxon>Pseudomonadota</taxon>
        <taxon>Gammaproteobacteria</taxon>
        <taxon>Lysobacterales</taxon>
        <taxon>Rhodanobacteraceae</taxon>
        <taxon>Frateuria</taxon>
    </lineage>
</organism>
<evidence type="ECO:0000313" key="4">
    <source>
        <dbReference type="Proteomes" id="UP000823790"/>
    </source>
</evidence>
<evidence type="ECO:0000256" key="1">
    <source>
        <dbReference type="SAM" id="MobiDB-lite"/>
    </source>
</evidence>
<dbReference type="Proteomes" id="UP000823790">
    <property type="component" value="Unassembled WGS sequence"/>
</dbReference>
<feature type="compositionally biased region" description="Basic and acidic residues" evidence="1">
    <location>
        <begin position="1"/>
        <end position="14"/>
    </location>
</feature>
<keyword evidence="2" id="KW-1133">Transmembrane helix</keyword>
<accession>A0ABS4DKS2</accession>
<protein>
    <recommendedName>
        <fullName evidence="5">Tetratricopeptide repeat protein</fullName>
    </recommendedName>
</protein>
<keyword evidence="4" id="KW-1185">Reference proteome</keyword>
<proteinExistence type="predicted"/>
<sequence length="582" mass="61545">MSGRRDQNGRDGRAEPTLGDLGDLDSPRPRADDPDDRLPPISFHTPRSTPPARHRRVRLRTWHVVALVVVLIVGAGVWAMREYQNSLRDMVPRTELNDVLSRADKALQDGHLDGTDGTSARELYQGARALEPDNDRARDGLHQVGMAELSRADTAFRAGHLDEAQQDLTVARELLGGGSDVDRLDRLIRQARGAAQPADDLVERAQQALNAGKLTGKDGAGALYQQMLAADRDNAVAQHGLDQVGAALAAQARAALAHGDATTAASTIDQLAALLPSYGDLPALRAALAQAQHQDDGALLQAISQGQQALRDGRIAGAGDDTALAHFQAALKLDPNNVQARAGLGQVAQALVVQANAALDADDTEQASRLLDQAEALAPKSADLAAARARLNSKAPHAHPPAPTQPAATQPAPTAAAPAQPAPEAAEPPPPPPLTADQIEQVAELVRRARTAATQGQIMLPPGESAYDLYRNALAIDGNNQAALQGLEDLPNLVVQLFNQSLASGNLDKAGELLGALGDLSPGDSNESVLRERLVDAWLDQAEQQLGRGDRANAAQSIEQARRLAPYLPRVSELSRRLQSGH</sequence>
<evidence type="ECO:0008006" key="5">
    <source>
        <dbReference type="Google" id="ProtNLM"/>
    </source>
</evidence>
<feature type="region of interest" description="Disordered" evidence="1">
    <location>
        <begin position="392"/>
        <end position="436"/>
    </location>
</feature>
<evidence type="ECO:0000313" key="3">
    <source>
        <dbReference type="EMBL" id="MBP1473658.1"/>
    </source>
</evidence>
<gene>
    <name evidence="3" type="ORF">J7I44_05060</name>
</gene>